<proteinExistence type="predicted"/>
<dbReference type="PRINTS" id="PR01713">
    <property type="entry name" value="NUCEPIMERASE"/>
</dbReference>
<dbReference type="KEGG" id="sfol:H3H32_03240"/>
<sequence>MKGFEIYNIGSGVPVSTQELINTLEIVTGQQATIIRAPSRVGDVRHTWADLTKAQCELGYQPAVSLREGIGKMVDSLARLV</sequence>
<dbReference type="InterPro" id="IPR036291">
    <property type="entry name" value="NAD(P)-bd_dom_sf"/>
</dbReference>
<dbReference type="AlphaFoldDB" id="A0A7G5GYP4"/>
<evidence type="ECO:0008006" key="3">
    <source>
        <dbReference type="Google" id="ProtNLM"/>
    </source>
</evidence>
<name>A0A7G5GYP4_9BACT</name>
<organism evidence="1 2">
    <name type="scientific">Spirosoma foliorum</name>
    <dbReference type="NCBI Taxonomy" id="2710596"/>
    <lineage>
        <taxon>Bacteria</taxon>
        <taxon>Pseudomonadati</taxon>
        <taxon>Bacteroidota</taxon>
        <taxon>Cytophagia</taxon>
        <taxon>Cytophagales</taxon>
        <taxon>Cytophagaceae</taxon>
        <taxon>Spirosoma</taxon>
    </lineage>
</organism>
<keyword evidence="2" id="KW-1185">Reference proteome</keyword>
<dbReference type="Proteomes" id="UP000515369">
    <property type="component" value="Chromosome"/>
</dbReference>
<evidence type="ECO:0000313" key="2">
    <source>
        <dbReference type="Proteomes" id="UP000515369"/>
    </source>
</evidence>
<accession>A0A7G5GYP4</accession>
<protein>
    <recommendedName>
        <fullName evidence="3">UDP-glucose 4-epimerase</fullName>
    </recommendedName>
</protein>
<dbReference type="Gene3D" id="3.90.25.10">
    <property type="entry name" value="UDP-galactose 4-epimerase, domain 1"/>
    <property type="match status" value="1"/>
</dbReference>
<dbReference type="RefSeq" id="WP_182461242.1">
    <property type="nucleotide sequence ID" value="NZ_CP059732.1"/>
</dbReference>
<dbReference type="SUPFAM" id="SSF51735">
    <property type="entry name" value="NAD(P)-binding Rossmann-fold domains"/>
    <property type="match status" value="1"/>
</dbReference>
<dbReference type="EMBL" id="CP059732">
    <property type="protein sequence ID" value="QMW03986.1"/>
    <property type="molecule type" value="Genomic_DNA"/>
</dbReference>
<evidence type="ECO:0000313" key="1">
    <source>
        <dbReference type="EMBL" id="QMW03986.1"/>
    </source>
</evidence>
<reference evidence="1 2" key="1">
    <citation type="submission" date="2020-07" db="EMBL/GenBank/DDBJ databases">
        <title>Spirosoma foliorum sp. nov., isolated from the leaves on the Nejang mountain Korea, Republic of.</title>
        <authorList>
            <person name="Ho H."/>
            <person name="Lee Y.-J."/>
            <person name="Nurcahyanto D.-A."/>
            <person name="Kim S.-G."/>
        </authorList>
    </citation>
    <scope>NUCLEOTIDE SEQUENCE [LARGE SCALE GENOMIC DNA]</scope>
    <source>
        <strain evidence="1 2">PL0136</strain>
    </source>
</reference>
<gene>
    <name evidence="1" type="ORF">H3H32_03240</name>
</gene>